<gene>
    <name evidence="2" type="ORF">TRIREDRAFT_105158</name>
</gene>
<dbReference type="RefSeq" id="XP_006963301.1">
    <property type="nucleotide sequence ID" value="XM_006963239.1"/>
</dbReference>
<dbReference type="Proteomes" id="UP000008984">
    <property type="component" value="Unassembled WGS sequence"/>
</dbReference>
<dbReference type="GeneID" id="18480967"/>
<dbReference type="EMBL" id="GL985059">
    <property type="protein sequence ID" value="EGR50741.1"/>
    <property type="molecule type" value="Genomic_DNA"/>
</dbReference>
<dbReference type="AlphaFoldDB" id="G0RDV5"/>
<feature type="compositionally biased region" description="Acidic residues" evidence="1">
    <location>
        <begin position="233"/>
        <end position="252"/>
    </location>
</feature>
<feature type="compositionally biased region" description="Basic and acidic residues" evidence="1">
    <location>
        <begin position="653"/>
        <end position="663"/>
    </location>
</feature>
<evidence type="ECO:0000313" key="3">
    <source>
        <dbReference type="Proteomes" id="UP000008984"/>
    </source>
</evidence>
<organism evidence="3">
    <name type="scientific">Hypocrea jecorina (strain QM6a)</name>
    <name type="common">Trichoderma reesei</name>
    <dbReference type="NCBI Taxonomy" id="431241"/>
    <lineage>
        <taxon>Eukaryota</taxon>
        <taxon>Fungi</taxon>
        <taxon>Dikarya</taxon>
        <taxon>Ascomycota</taxon>
        <taxon>Pezizomycotina</taxon>
        <taxon>Sordariomycetes</taxon>
        <taxon>Hypocreomycetidae</taxon>
        <taxon>Hypocreales</taxon>
        <taxon>Hypocreaceae</taxon>
        <taxon>Trichoderma</taxon>
    </lineage>
</organism>
<evidence type="ECO:0000256" key="1">
    <source>
        <dbReference type="SAM" id="MobiDB-lite"/>
    </source>
</evidence>
<dbReference type="PANTHER" id="PTHR38166">
    <property type="entry name" value="C2H2-TYPE DOMAIN-CONTAINING PROTEIN-RELATED"/>
    <property type="match status" value="1"/>
</dbReference>
<feature type="compositionally biased region" description="Polar residues" evidence="1">
    <location>
        <begin position="185"/>
        <end position="201"/>
    </location>
</feature>
<feature type="region of interest" description="Disordered" evidence="1">
    <location>
        <begin position="618"/>
        <end position="663"/>
    </location>
</feature>
<dbReference type="KEGG" id="tre:TRIREDRAFT_105158"/>
<sequence>MDSSAGESQPYPMSEQCLAFGTWKQFYEQERLGEWLEHVHTHLRQHSFQIISQSIEGNNDCLQWSGRPGIEIHHKDEDQWNLCSVCGSLDPSDNLEPPISSMHSSDDVSSCPSLTKYEIFSNKSLPTCTPTTDSVPGAFGRARSPRNHEVEHASRSDLLDAIEEFSISWFSAWLADRPGTTGLNSASESIHTYNGANQGEPSQAGKRKPRGQRDKDRGDRKARRLNAAKGDEHDDEYDDDEDDDDDDDDDDGNGGAPTAECVQSILDARKPLACPFHKRDPLFYGHGKFGVCATGIWTTYHRVRDHIRRKHLRPRHLCERCFAAFRNQAGLQRHSALQCIANENDPYLSSTDWERLRAARIRNKPDDEKWKQMYHVLFPNEEIPNPYKGGPACNEHVRELASEIESILLTTANAAQDQLQAISDIISLVRDAILSASGTARDVMDFHTAVANAFSEPSCWLEEATDILDVAQYQTERDFLNFSADCPDTTSFRDDQTGSGLLPELENPSDATNDGVGYQIGPWASNTLSMFSSIPFLYYDQVAPGPIDERGQDQDMSNVSWTRKGLEEFPEGTGERGQYPDMTDVAWTQKGSEEFPEGTDEGGQYQDMTDVAWTQKGSEEFPEGTDEGGQYQDMTDVAWTQKGSEEFPDGTDDAEHQDGACGD</sequence>
<keyword evidence="3" id="KW-1185">Reference proteome</keyword>
<dbReference type="HOGENOM" id="CLU_429715_0_0_1"/>
<dbReference type="eggNOG" id="ENOG502RP2Y">
    <property type="taxonomic scope" value="Eukaryota"/>
</dbReference>
<proteinExistence type="predicted"/>
<evidence type="ECO:0000313" key="2">
    <source>
        <dbReference type="EMBL" id="EGR50741.1"/>
    </source>
</evidence>
<dbReference type="OrthoDB" id="4161727at2759"/>
<reference evidence="2 3" key="1">
    <citation type="journal article" date="2008" name="Nat. Biotechnol.">
        <title>Genome sequencing and analysis of the biomass-degrading fungus Trichoderma reesei (syn. Hypocrea jecorina).</title>
        <authorList>
            <person name="Martinez D."/>
            <person name="Berka R.M."/>
            <person name="Henrissat B."/>
            <person name="Saloheimo M."/>
            <person name="Arvas M."/>
            <person name="Baker S.E."/>
            <person name="Chapman J."/>
            <person name="Chertkov O."/>
            <person name="Coutinho P.M."/>
            <person name="Cullen D."/>
            <person name="Danchin E.G."/>
            <person name="Grigoriev I.V."/>
            <person name="Harris P."/>
            <person name="Jackson M."/>
            <person name="Kubicek C.P."/>
            <person name="Han C.S."/>
            <person name="Ho I."/>
            <person name="Larrondo L.F."/>
            <person name="de Leon A.L."/>
            <person name="Magnuson J.K."/>
            <person name="Merino S."/>
            <person name="Misra M."/>
            <person name="Nelson B."/>
            <person name="Putnam N."/>
            <person name="Robbertse B."/>
            <person name="Salamov A.A."/>
            <person name="Schmoll M."/>
            <person name="Terry A."/>
            <person name="Thayer N."/>
            <person name="Westerholm-Parvinen A."/>
            <person name="Schoch C.L."/>
            <person name="Yao J."/>
            <person name="Barabote R."/>
            <person name="Nelson M.A."/>
            <person name="Detter C."/>
            <person name="Bruce D."/>
            <person name="Kuske C.R."/>
            <person name="Xie G."/>
            <person name="Richardson P."/>
            <person name="Rokhsar D.S."/>
            <person name="Lucas S.M."/>
            <person name="Rubin E.M."/>
            <person name="Dunn-Coleman N."/>
            <person name="Ward M."/>
            <person name="Brettin T.S."/>
        </authorList>
    </citation>
    <scope>NUCLEOTIDE SEQUENCE [LARGE SCALE GENOMIC DNA]</scope>
    <source>
        <strain evidence="2 3">QM6a</strain>
    </source>
</reference>
<dbReference type="PANTHER" id="PTHR38166:SF1">
    <property type="entry name" value="C2H2-TYPE DOMAIN-CONTAINING PROTEIN"/>
    <property type="match status" value="1"/>
</dbReference>
<protein>
    <submittedName>
        <fullName evidence="2">Predicted protein</fullName>
    </submittedName>
</protein>
<dbReference type="VEuPathDB" id="FungiDB:TRIREDRAFT_105158"/>
<feature type="region of interest" description="Disordered" evidence="1">
    <location>
        <begin position="185"/>
        <end position="259"/>
    </location>
</feature>
<feature type="region of interest" description="Disordered" evidence="1">
    <location>
        <begin position="493"/>
        <end position="512"/>
    </location>
</feature>
<accession>G0RDV5</accession>
<feature type="region of interest" description="Disordered" evidence="1">
    <location>
        <begin position="130"/>
        <end position="153"/>
    </location>
</feature>
<name>G0RDV5_HYPJQ</name>